<dbReference type="RefSeq" id="WP_110433258.1">
    <property type="nucleotide sequence ID" value="NZ_QGLR01000009.1"/>
</dbReference>
<dbReference type="OrthoDB" id="9787650at2"/>
<dbReference type="InterPro" id="IPR039793">
    <property type="entry name" value="UROS/Hem4"/>
</dbReference>
<comment type="similarity">
    <text evidence="2 9">Belongs to the uroporphyrinogen-III synthase family.</text>
</comment>
<gene>
    <name evidence="11" type="ORF">DKK70_06505</name>
</gene>
<evidence type="ECO:0000256" key="8">
    <source>
        <dbReference type="ARBA" id="ARBA00048617"/>
    </source>
</evidence>
<dbReference type="SUPFAM" id="SSF69618">
    <property type="entry name" value="HemD-like"/>
    <property type="match status" value="1"/>
</dbReference>
<dbReference type="Proteomes" id="UP000247932">
    <property type="component" value="Unassembled WGS sequence"/>
</dbReference>
<comment type="function">
    <text evidence="6 9">Catalyzes cyclization of the linear tetrapyrrole, hydroxymethylbilane, to the macrocyclic uroporphyrinogen III.</text>
</comment>
<reference evidence="11 12" key="1">
    <citation type="submission" date="2018-05" db="EMBL/GenBank/DDBJ databases">
        <title>Reference genomes for bee gut microbiota database.</title>
        <authorList>
            <person name="Ellegaard K.M."/>
        </authorList>
    </citation>
    <scope>NUCLEOTIDE SEQUENCE [LARGE SCALE GENOMIC DNA]</scope>
    <source>
        <strain evidence="11 12">ESL0182</strain>
    </source>
</reference>
<keyword evidence="5 9" id="KW-0627">Porphyrin biosynthesis</keyword>
<dbReference type="GO" id="GO:0006782">
    <property type="term" value="P:protoporphyrinogen IX biosynthetic process"/>
    <property type="evidence" value="ECO:0007669"/>
    <property type="project" value="UniProtKB-UniRule"/>
</dbReference>
<evidence type="ECO:0000256" key="2">
    <source>
        <dbReference type="ARBA" id="ARBA00008133"/>
    </source>
</evidence>
<comment type="pathway">
    <text evidence="1 9">Porphyrin-containing compound metabolism; protoporphyrin-IX biosynthesis; coproporphyrinogen-III from 5-aminolevulinate: step 3/4.</text>
</comment>
<dbReference type="Pfam" id="PF02602">
    <property type="entry name" value="HEM4"/>
    <property type="match status" value="1"/>
</dbReference>
<dbReference type="PANTHER" id="PTHR38042:SF1">
    <property type="entry name" value="UROPORPHYRINOGEN-III SYNTHASE, CHLOROPLASTIC"/>
    <property type="match status" value="1"/>
</dbReference>
<dbReference type="EC" id="4.2.1.75" evidence="3 9"/>
<comment type="catalytic activity">
    <reaction evidence="8 9">
        <text>hydroxymethylbilane = uroporphyrinogen III + H2O</text>
        <dbReference type="Rhea" id="RHEA:18965"/>
        <dbReference type="ChEBI" id="CHEBI:15377"/>
        <dbReference type="ChEBI" id="CHEBI:57308"/>
        <dbReference type="ChEBI" id="CHEBI:57845"/>
        <dbReference type="EC" id="4.2.1.75"/>
    </reaction>
</comment>
<dbReference type="InterPro" id="IPR036108">
    <property type="entry name" value="4pyrrol_syn_uPrphyn_synt_sf"/>
</dbReference>
<evidence type="ECO:0000313" key="11">
    <source>
        <dbReference type="EMBL" id="PXZ07500.1"/>
    </source>
</evidence>
<name>A0A2V4E2P7_9GAMM</name>
<evidence type="ECO:0000256" key="7">
    <source>
        <dbReference type="ARBA" id="ARBA00040167"/>
    </source>
</evidence>
<evidence type="ECO:0000313" key="12">
    <source>
        <dbReference type="Proteomes" id="UP000247932"/>
    </source>
</evidence>
<dbReference type="PANTHER" id="PTHR38042">
    <property type="entry name" value="UROPORPHYRINOGEN-III SYNTHASE, CHLOROPLASTIC"/>
    <property type="match status" value="1"/>
</dbReference>
<keyword evidence="12" id="KW-1185">Reference proteome</keyword>
<feature type="domain" description="Tetrapyrrole biosynthesis uroporphyrinogen III synthase" evidence="10">
    <location>
        <begin position="13"/>
        <end position="216"/>
    </location>
</feature>
<evidence type="ECO:0000256" key="1">
    <source>
        <dbReference type="ARBA" id="ARBA00004772"/>
    </source>
</evidence>
<evidence type="ECO:0000256" key="9">
    <source>
        <dbReference type="RuleBase" id="RU366031"/>
    </source>
</evidence>
<accession>A0A2V4E2P7</accession>
<dbReference type="AlphaFoldDB" id="A0A2V4E2P7"/>
<dbReference type="CDD" id="cd06578">
    <property type="entry name" value="HemD"/>
    <property type="match status" value="1"/>
</dbReference>
<keyword evidence="4 9" id="KW-0456">Lyase</keyword>
<dbReference type="Gene3D" id="3.40.50.10090">
    <property type="match status" value="2"/>
</dbReference>
<evidence type="ECO:0000256" key="5">
    <source>
        <dbReference type="ARBA" id="ARBA00023244"/>
    </source>
</evidence>
<dbReference type="UniPathway" id="UPA00251">
    <property type="reaction ID" value="UER00320"/>
</dbReference>
<dbReference type="InterPro" id="IPR003754">
    <property type="entry name" value="4pyrrol_synth_uPrphyn_synth"/>
</dbReference>
<sequence length="246" mass="27689">MIYITRPSPEGDVLTQQLNQANIPATHLPFFKISVGQGLNNLQQKLNQLTASDIVIVVSPQVSHMLSQYQSKLSFPKHLRYFAIGKKSAELFSQQNGVDVNYPNEEHSEGLLQLITDLQGRSVLILGGNNGRQLLSRTLAEKASVTSVECYVRQPITYPTTILANNIDQQRILVTSVDHLLQLDAYCQNKHKCEAQLIVTSPRIFEKAKQLKWHKILQIVSANNQFLFKTILTLCHNANNISQESK</sequence>
<comment type="caution">
    <text evidence="11">The sequence shown here is derived from an EMBL/GenBank/DDBJ whole genome shotgun (WGS) entry which is preliminary data.</text>
</comment>
<organism evidence="11 12">
    <name type="scientific">Gilliamella apicola</name>
    <dbReference type="NCBI Taxonomy" id="1196095"/>
    <lineage>
        <taxon>Bacteria</taxon>
        <taxon>Pseudomonadati</taxon>
        <taxon>Pseudomonadota</taxon>
        <taxon>Gammaproteobacteria</taxon>
        <taxon>Orbales</taxon>
        <taxon>Orbaceae</taxon>
        <taxon>Gilliamella</taxon>
    </lineage>
</organism>
<evidence type="ECO:0000256" key="3">
    <source>
        <dbReference type="ARBA" id="ARBA00013109"/>
    </source>
</evidence>
<dbReference type="EMBL" id="QGLR01000009">
    <property type="protein sequence ID" value="PXZ07500.1"/>
    <property type="molecule type" value="Genomic_DNA"/>
</dbReference>
<protein>
    <recommendedName>
        <fullName evidence="7 9">Uroporphyrinogen-III synthase</fullName>
        <ecNumber evidence="3 9">4.2.1.75</ecNumber>
    </recommendedName>
</protein>
<evidence type="ECO:0000259" key="10">
    <source>
        <dbReference type="Pfam" id="PF02602"/>
    </source>
</evidence>
<proteinExistence type="inferred from homology"/>
<dbReference type="GO" id="GO:0004852">
    <property type="term" value="F:uroporphyrinogen-III synthase activity"/>
    <property type="evidence" value="ECO:0007669"/>
    <property type="project" value="UniProtKB-UniRule"/>
</dbReference>
<evidence type="ECO:0000256" key="4">
    <source>
        <dbReference type="ARBA" id="ARBA00023239"/>
    </source>
</evidence>
<dbReference type="GO" id="GO:0006780">
    <property type="term" value="P:uroporphyrinogen III biosynthetic process"/>
    <property type="evidence" value="ECO:0007669"/>
    <property type="project" value="UniProtKB-UniRule"/>
</dbReference>
<evidence type="ECO:0000256" key="6">
    <source>
        <dbReference type="ARBA" id="ARBA00037589"/>
    </source>
</evidence>